<comment type="caution">
    <text evidence="2">The sequence shown here is derived from an EMBL/GenBank/DDBJ whole genome shotgun (WGS) entry which is preliminary data.</text>
</comment>
<feature type="compositionally biased region" description="Polar residues" evidence="1">
    <location>
        <begin position="45"/>
        <end position="59"/>
    </location>
</feature>
<reference evidence="2 3" key="1">
    <citation type="submission" date="2024-09" db="EMBL/GenBank/DDBJ databases">
        <title>Itraconazole resistance in Madurella fahalii resulting from another homologue of gene encoding cytochrome P450 14-alpha sterol demethylase (CYP51).</title>
        <authorList>
            <person name="Yoshioka I."/>
            <person name="Fahal A.H."/>
            <person name="Kaneko S."/>
            <person name="Yaguchi T."/>
        </authorList>
    </citation>
    <scope>NUCLEOTIDE SEQUENCE [LARGE SCALE GENOMIC DNA]</scope>
    <source>
        <strain evidence="2 3">IFM 68171</strain>
    </source>
</reference>
<evidence type="ECO:0000313" key="2">
    <source>
        <dbReference type="EMBL" id="GAB1320552.1"/>
    </source>
</evidence>
<keyword evidence="3" id="KW-1185">Reference proteome</keyword>
<gene>
    <name evidence="2" type="primary">GRS1_2</name>
    <name evidence="2" type="ORF">MFIFM68171_10762</name>
</gene>
<proteinExistence type="predicted"/>
<evidence type="ECO:0000313" key="3">
    <source>
        <dbReference type="Proteomes" id="UP001628179"/>
    </source>
</evidence>
<dbReference type="GO" id="GO:0016874">
    <property type="term" value="F:ligase activity"/>
    <property type="evidence" value="ECO:0007669"/>
    <property type="project" value="UniProtKB-KW"/>
</dbReference>
<protein>
    <submittedName>
        <fullName evidence="2">Glycine--tRNA ligase 1, mitochondrial</fullName>
    </submittedName>
</protein>
<dbReference type="Gene3D" id="3.30.40.230">
    <property type="match status" value="1"/>
</dbReference>
<name>A0ABQ0GS50_9PEZI</name>
<accession>A0ABQ0GS50</accession>
<feature type="region of interest" description="Disordered" evidence="1">
    <location>
        <begin position="39"/>
        <end position="59"/>
    </location>
</feature>
<keyword evidence="2" id="KW-0436">Ligase</keyword>
<dbReference type="RefSeq" id="XP_070922282.1">
    <property type="nucleotide sequence ID" value="XM_071066181.1"/>
</dbReference>
<dbReference type="GeneID" id="98181504"/>
<dbReference type="Proteomes" id="UP001628179">
    <property type="component" value="Unassembled WGS sequence"/>
</dbReference>
<sequence length="59" mass="6508">MKCLLKGSSKLDQLTIAEYFDVLARIDNHDGDGLATLTKRHNIRNPETNNGSSHPSLSN</sequence>
<evidence type="ECO:0000256" key="1">
    <source>
        <dbReference type="SAM" id="MobiDB-lite"/>
    </source>
</evidence>
<organism evidence="2 3">
    <name type="scientific">Madurella fahalii</name>
    <dbReference type="NCBI Taxonomy" id="1157608"/>
    <lineage>
        <taxon>Eukaryota</taxon>
        <taxon>Fungi</taxon>
        <taxon>Dikarya</taxon>
        <taxon>Ascomycota</taxon>
        <taxon>Pezizomycotina</taxon>
        <taxon>Sordariomycetes</taxon>
        <taxon>Sordariomycetidae</taxon>
        <taxon>Sordariales</taxon>
        <taxon>Sordariales incertae sedis</taxon>
        <taxon>Madurella</taxon>
    </lineage>
</organism>
<dbReference type="EMBL" id="BAAFSV010000006">
    <property type="protein sequence ID" value="GAB1320552.1"/>
    <property type="molecule type" value="Genomic_DNA"/>
</dbReference>